<dbReference type="Pfam" id="PF10230">
    <property type="entry name" value="LIDHydrolase"/>
    <property type="match status" value="1"/>
</dbReference>
<dbReference type="GO" id="GO:0019915">
    <property type="term" value="P:lipid storage"/>
    <property type="evidence" value="ECO:0007669"/>
    <property type="project" value="InterPro"/>
</dbReference>
<dbReference type="SUPFAM" id="SSF53474">
    <property type="entry name" value="alpha/beta-Hydrolases"/>
    <property type="match status" value="1"/>
</dbReference>
<evidence type="ECO:0008006" key="8">
    <source>
        <dbReference type="Google" id="ProtNLM"/>
    </source>
</evidence>
<reference evidence="6" key="1">
    <citation type="journal article" date="2023" name="Mol. Phylogenet. Evol.">
        <title>Genome-scale phylogeny and comparative genomics of the fungal order Sordariales.</title>
        <authorList>
            <person name="Hensen N."/>
            <person name="Bonometti L."/>
            <person name="Westerberg I."/>
            <person name="Brannstrom I.O."/>
            <person name="Guillou S."/>
            <person name="Cros-Aarteil S."/>
            <person name="Calhoun S."/>
            <person name="Haridas S."/>
            <person name="Kuo A."/>
            <person name="Mondo S."/>
            <person name="Pangilinan J."/>
            <person name="Riley R."/>
            <person name="LaButti K."/>
            <person name="Andreopoulos B."/>
            <person name="Lipzen A."/>
            <person name="Chen C."/>
            <person name="Yan M."/>
            <person name="Daum C."/>
            <person name="Ng V."/>
            <person name="Clum A."/>
            <person name="Steindorff A."/>
            <person name="Ohm R.A."/>
            <person name="Martin F."/>
            <person name="Silar P."/>
            <person name="Natvig D.O."/>
            <person name="Lalanne C."/>
            <person name="Gautier V."/>
            <person name="Ament-Velasquez S.L."/>
            <person name="Kruys A."/>
            <person name="Hutchinson M.I."/>
            <person name="Powell A.J."/>
            <person name="Barry K."/>
            <person name="Miller A.N."/>
            <person name="Grigoriev I.V."/>
            <person name="Debuchy R."/>
            <person name="Gladieux P."/>
            <person name="Hiltunen Thoren M."/>
            <person name="Johannesson H."/>
        </authorList>
    </citation>
    <scope>NUCLEOTIDE SEQUENCE</scope>
    <source>
        <strain evidence="6">CBS 123565</strain>
    </source>
</reference>
<dbReference type="InterPro" id="IPR019363">
    <property type="entry name" value="LDAH"/>
</dbReference>
<dbReference type="PANTHER" id="PTHR13390:SF0">
    <property type="entry name" value="LIPID DROPLET-ASSOCIATED HYDROLASE"/>
    <property type="match status" value="1"/>
</dbReference>
<keyword evidence="3" id="KW-0551">Lipid droplet</keyword>
<accession>A0AAN6UTR0</accession>
<organism evidence="6 7">
    <name type="scientific">Trichocladium antarcticum</name>
    <dbReference type="NCBI Taxonomy" id="1450529"/>
    <lineage>
        <taxon>Eukaryota</taxon>
        <taxon>Fungi</taxon>
        <taxon>Dikarya</taxon>
        <taxon>Ascomycota</taxon>
        <taxon>Pezizomycotina</taxon>
        <taxon>Sordariomycetes</taxon>
        <taxon>Sordariomycetidae</taxon>
        <taxon>Sordariales</taxon>
        <taxon>Chaetomiaceae</taxon>
        <taxon>Trichocladium</taxon>
    </lineage>
</organism>
<evidence type="ECO:0000313" key="6">
    <source>
        <dbReference type="EMBL" id="KAK4138465.1"/>
    </source>
</evidence>
<dbReference type="Proteomes" id="UP001304895">
    <property type="component" value="Unassembled WGS sequence"/>
</dbReference>
<dbReference type="GO" id="GO:0005811">
    <property type="term" value="C:lipid droplet"/>
    <property type="evidence" value="ECO:0007669"/>
    <property type="project" value="UniProtKB-SubCell"/>
</dbReference>
<dbReference type="AlphaFoldDB" id="A0AAN6UTR0"/>
<evidence type="ECO:0000256" key="5">
    <source>
        <dbReference type="SAM" id="MobiDB-lite"/>
    </source>
</evidence>
<comment type="subcellular location">
    <subcellularLocation>
        <location evidence="1">Lipid droplet</location>
    </subcellularLocation>
</comment>
<evidence type="ECO:0000313" key="7">
    <source>
        <dbReference type="Proteomes" id="UP001304895"/>
    </source>
</evidence>
<evidence type="ECO:0000256" key="4">
    <source>
        <dbReference type="ARBA" id="ARBA00022801"/>
    </source>
</evidence>
<evidence type="ECO:0000256" key="3">
    <source>
        <dbReference type="ARBA" id="ARBA00022677"/>
    </source>
</evidence>
<sequence>MDSPVARKTSVKQTEVPSLDYPSAKQHDLTRRQCLIFMIPGNPGLIDYYIPFLGTLRQLLDETESKDGCEVAFHIYGRNLIGFDDRDHEPAFGTSTATGSPTEPFSLEDQIRCLCDQVQHVNQSTLPSGRAFDEILLIGHSVGAYMALEIFHRHHQALALALRPASGQHAAPTTLAHVPLKAGILLFPTVTHIARSGSGQKLDLVRRNALLARSAHRLAKGFVDLWPRWALDAVVRRVLGFPAHAAAATTRFLAGRDGIWQAIHMGKDEMATIAEEKWGEELWEEGVRGAGAEEMAEGGAATKFFFYFARTDHWVADECRDEFIARRRAHEKGRTEIVICEEKIPHAFCIHHSETVAEKVRLWVEDVAGL</sequence>
<gene>
    <name evidence="6" type="ORF">BT67DRAFT_369970</name>
</gene>
<comment type="caution">
    <text evidence="6">The sequence shown here is derived from an EMBL/GenBank/DDBJ whole genome shotgun (WGS) entry which is preliminary data.</text>
</comment>
<proteinExistence type="inferred from homology"/>
<feature type="region of interest" description="Disordered" evidence="5">
    <location>
        <begin position="1"/>
        <end position="23"/>
    </location>
</feature>
<evidence type="ECO:0000256" key="1">
    <source>
        <dbReference type="ARBA" id="ARBA00004502"/>
    </source>
</evidence>
<dbReference type="EMBL" id="MU853401">
    <property type="protein sequence ID" value="KAK4138465.1"/>
    <property type="molecule type" value="Genomic_DNA"/>
</dbReference>
<name>A0AAN6UTR0_9PEZI</name>
<reference evidence="6" key="2">
    <citation type="submission" date="2023-05" db="EMBL/GenBank/DDBJ databases">
        <authorList>
            <consortium name="Lawrence Berkeley National Laboratory"/>
            <person name="Steindorff A."/>
            <person name="Hensen N."/>
            <person name="Bonometti L."/>
            <person name="Westerberg I."/>
            <person name="Brannstrom I.O."/>
            <person name="Guillou S."/>
            <person name="Cros-Aarteil S."/>
            <person name="Calhoun S."/>
            <person name="Haridas S."/>
            <person name="Kuo A."/>
            <person name="Mondo S."/>
            <person name="Pangilinan J."/>
            <person name="Riley R."/>
            <person name="Labutti K."/>
            <person name="Andreopoulos B."/>
            <person name="Lipzen A."/>
            <person name="Chen C."/>
            <person name="Yanf M."/>
            <person name="Daum C."/>
            <person name="Ng V."/>
            <person name="Clum A."/>
            <person name="Ohm R."/>
            <person name="Martin F."/>
            <person name="Silar P."/>
            <person name="Natvig D."/>
            <person name="Lalanne C."/>
            <person name="Gautier V."/>
            <person name="Ament-Velasquez S.L."/>
            <person name="Kruys A."/>
            <person name="Hutchinson M.I."/>
            <person name="Powell A.J."/>
            <person name="Barry K."/>
            <person name="Miller A.N."/>
            <person name="Grigoriev I.V."/>
            <person name="Debuchy R."/>
            <person name="Gladieux P."/>
            <person name="Thoren M.H."/>
            <person name="Johannesson H."/>
        </authorList>
    </citation>
    <scope>NUCLEOTIDE SEQUENCE</scope>
    <source>
        <strain evidence="6">CBS 123565</strain>
    </source>
</reference>
<dbReference type="Gene3D" id="3.40.50.1820">
    <property type="entry name" value="alpha/beta hydrolase"/>
    <property type="match status" value="1"/>
</dbReference>
<keyword evidence="4" id="KW-0378">Hydrolase</keyword>
<protein>
    <recommendedName>
        <fullName evidence="8">Lipid droplet-associated hydrolase</fullName>
    </recommendedName>
</protein>
<evidence type="ECO:0000256" key="2">
    <source>
        <dbReference type="ARBA" id="ARBA00008300"/>
    </source>
</evidence>
<comment type="similarity">
    <text evidence="2">Belongs to the AB hydrolase superfamily. LDAH family.</text>
</comment>
<dbReference type="PANTHER" id="PTHR13390">
    <property type="entry name" value="LIPASE"/>
    <property type="match status" value="1"/>
</dbReference>
<dbReference type="GO" id="GO:0016298">
    <property type="term" value="F:lipase activity"/>
    <property type="evidence" value="ECO:0007669"/>
    <property type="project" value="InterPro"/>
</dbReference>
<dbReference type="InterPro" id="IPR029058">
    <property type="entry name" value="AB_hydrolase_fold"/>
</dbReference>
<keyword evidence="7" id="KW-1185">Reference proteome</keyword>